<dbReference type="GeneID" id="97179903"/>
<sequence>MKKNFITIAYNQDTQHCESKEFSSIQESADYFKTFETSAQPNYVPVCIYNLNTNTILDISDYYVNKETELHRIVKHCLAEK</sequence>
<gene>
    <name evidence="1" type="ORF">NCTC11343_05043</name>
</gene>
<organism evidence="1 2">
    <name type="scientific">Sphingobacterium multivorum</name>
    <dbReference type="NCBI Taxonomy" id="28454"/>
    <lineage>
        <taxon>Bacteria</taxon>
        <taxon>Pseudomonadati</taxon>
        <taxon>Bacteroidota</taxon>
        <taxon>Sphingobacteriia</taxon>
        <taxon>Sphingobacteriales</taxon>
        <taxon>Sphingobacteriaceae</taxon>
        <taxon>Sphingobacterium</taxon>
    </lineage>
</organism>
<accession>A0A2X2JLP6</accession>
<evidence type="ECO:0000313" key="2">
    <source>
        <dbReference type="Proteomes" id="UP000251241"/>
    </source>
</evidence>
<dbReference type="EMBL" id="UAUU01000011">
    <property type="protein sequence ID" value="SPZ93106.1"/>
    <property type="molecule type" value="Genomic_DNA"/>
</dbReference>
<protein>
    <submittedName>
        <fullName evidence="1">Uncharacterized protein</fullName>
    </submittedName>
</protein>
<name>A0A2X2JLP6_SPHMU</name>
<evidence type="ECO:0000313" key="1">
    <source>
        <dbReference type="EMBL" id="SPZ93106.1"/>
    </source>
</evidence>
<reference evidence="1 2" key="1">
    <citation type="submission" date="2018-06" db="EMBL/GenBank/DDBJ databases">
        <authorList>
            <consortium name="Pathogen Informatics"/>
            <person name="Doyle S."/>
        </authorList>
    </citation>
    <scope>NUCLEOTIDE SEQUENCE [LARGE SCALE GENOMIC DNA]</scope>
    <source>
        <strain evidence="1 2">NCTC11343</strain>
    </source>
</reference>
<dbReference type="Proteomes" id="UP000251241">
    <property type="component" value="Unassembled WGS sequence"/>
</dbReference>
<dbReference type="RefSeq" id="WP_046674482.1">
    <property type="nucleotide sequence ID" value="NZ_CP069793.1"/>
</dbReference>
<proteinExistence type="predicted"/>
<dbReference type="AlphaFoldDB" id="A0A2X2JLP6"/>